<dbReference type="EMBL" id="JAZGQO010000007">
    <property type="protein sequence ID" value="KAK6182941.1"/>
    <property type="molecule type" value="Genomic_DNA"/>
</dbReference>
<comment type="similarity">
    <text evidence="5">Belongs to the GST superfamily. Zeta family.</text>
</comment>
<evidence type="ECO:0008006" key="16">
    <source>
        <dbReference type="Google" id="ProtNLM"/>
    </source>
</evidence>
<dbReference type="PROSITE" id="PS50404">
    <property type="entry name" value="GST_NTER"/>
    <property type="match status" value="1"/>
</dbReference>
<dbReference type="InterPro" id="IPR036249">
    <property type="entry name" value="Thioredoxin-like_sf"/>
</dbReference>
<evidence type="ECO:0000256" key="6">
    <source>
        <dbReference type="ARBA" id="ARBA00022490"/>
    </source>
</evidence>
<dbReference type="CDD" id="cd03042">
    <property type="entry name" value="GST_N_Zeta"/>
    <property type="match status" value="1"/>
</dbReference>
<keyword evidence="9" id="KW-0585">Phenylalanine catabolism</keyword>
<feature type="domain" description="GST C-terminal" evidence="13">
    <location>
        <begin position="91"/>
        <end position="211"/>
    </location>
</feature>
<dbReference type="InterPro" id="IPR004045">
    <property type="entry name" value="Glutathione_S-Trfase_N"/>
</dbReference>
<dbReference type="InterPro" id="IPR010987">
    <property type="entry name" value="Glutathione-S-Trfase_C-like"/>
</dbReference>
<organism evidence="14 15">
    <name type="scientific">Patella caerulea</name>
    <name type="common">Rayed Mediterranean limpet</name>
    <dbReference type="NCBI Taxonomy" id="87958"/>
    <lineage>
        <taxon>Eukaryota</taxon>
        <taxon>Metazoa</taxon>
        <taxon>Spiralia</taxon>
        <taxon>Lophotrochozoa</taxon>
        <taxon>Mollusca</taxon>
        <taxon>Gastropoda</taxon>
        <taxon>Patellogastropoda</taxon>
        <taxon>Patelloidea</taxon>
        <taxon>Patellidae</taxon>
        <taxon>Patella</taxon>
    </lineage>
</organism>
<evidence type="ECO:0000256" key="8">
    <source>
        <dbReference type="ARBA" id="ARBA00022878"/>
    </source>
</evidence>
<evidence type="ECO:0000256" key="2">
    <source>
        <dbReference type="ARBA" id="ARBA00001955"/>
    </source>
</evidence>
<evidence type="ECO:0000256" key="11">
    <source>
        <dbReference type="ARBA" id="ARBA00047960"/>
    </source>
</evidence>
<proteinExistence type="inferred from homology"/>
<evidence type="ECO:0000259" key="12">
    <source>
        <dbReference type="PROSITE" id="PS50404"/>
    </source>
</evidence>
<dbReference type="Proteomes" id="UP001347796">
    <property type="component" value="Unassembled WGS sequence"/>
</dbReference>
<evidence type="ECO:0000256" key="5">
    <source>
        <dbReference type="ARBA" id="ARBA00010007"/>
    </source>
</evidence>
<dbReference type="InterPro" id="IPR040079">
    <property type="entry name" value="Glutathione_S-Trfase"/>
</dbReference>
<comment type="cofactor">
    <cofactor evidence="2">
        <name>glutathione</name>
        <dbReference type="ChEBI" id="CHEBI:57925"/>
    </cofactor>
</comment>
<evidence type="ECO:0000256" key="7">
    <source>
        <dbReference type="ARBA" id="ARBA00022679"/>
    </source>
</evidence>
<dbReference type="FunFam" id="3.40.30.10:FF:000041">
    <property type="entry name" value="Maleylacetoacetate isomerase isoform 1"/>
    <property type="match status" value="1"/>
</dbReference>
<dbReference type="InterPro" id="IPR034330">
    <property type="entry name" value="GST_Zeta_C"/>
</dbReference>
<comment type="catalytic activity">
    <reaction evidence="11">
        <text>RX + glutathione = an S-substituted glutathione + a halide anion + H(+)</text>
        <dbReference type="Rhea" id="RHEA:16437"/>
        <dbReference type="ChEBI" id="CHEBI:15378"/>
        <dbReference type="ChEBI" id="CHEBI:16042"/>
        <dbReference type="ChEBI" id="CHEBI:17792"/>
        <dbReference type="ChEBI" id="CHEBI:57925"/>
        <dbReference type="ChEBI" id="CHEBI:90779"/>
        <dbReference type="EC" id="2.5.1.18"/>
    </reaction>
</comment>
<dbReference type="AlphaFoldDB" id="A0AAN8JS23"/>
<dbReference type="PANTHER" id="PTHR42673:SF4">
    <property type="entry name" value="MALEYLACETOACETATE ISOMERASE"/>
    <property type="match status" value="1"/>
</dbReference>
<dbReference type="Gene3D" id="3.40.30.10">
    <property type="entry name" value="Glutaredoxin"/>
    <property type="match status" value="1"/>
</dbReference>
<dbReference type="Pfam" id="PF02798">
    <property type="entry name" value="GST_N"/>
    <property type="match status" value="1"/>
</dbReference>
<dbReference type="InterPro" id="IPR005955">
    <property type="entry name" value="GST_Zeta"/>
</dbReference>
<dbReference type="GO" id="GO:0016034">
    <property type="term" value="F:maleylacetoacetate isomerase activity"/>
    <property type="evidence" value="ECO:0007669"/>
    <property type="project" value="UniProtKB-EC"/>
</dbReference>
<keyword evidence="7" id="KW-0808">Transferase</keyword>
<feature type="domain" description="GST N-terminal" evidence="12">
    <location>
        <begin position="3"/>
        <end position="86"/>
    </location>
</feature>
<comment type="pathway">
    <text evidence="4">Amino-acid degradation; L-phenylalanine degradation; acetoacetate and fumarate from L-phenylalanine: step 5/6.</text>
</comment>
<dbReference type="SUPFAM" id="SSF52833">
    <property type="entry name" value="Thioredoxin-like"/>
    <property type="match status" value="1"/>
</dbReference>
<dbReference type="FunFam" id="1.20.1050.10:FF:000010">
    <property type="entry name" value="Maleylacetoacetate isomerase isoform 1"/>
    <property type="match status" value="1"/>
</dbReference>
<dbReference type="SFLD" id="SFLDG00358">
    <property type="entry name" value="Main_(cytGST)"/>
    <property type="match status" value="1"/>
</dbReference>
<evidence type="ECO:0000256" key="10">
    <source>
        <dbReference type="ARBA" id="ARBA00023235"/>
    </source>
</evidence>
<dbReference type="SUPFAM" id="SSF47616">
    <property type="entry name" value="GST C-terminal domain-like"/>
    <property type="match status" value="1"/>
</dbReference>
<keyword evidence="15" id="KW-1185">Reference proteome</keyword>
<protein>
    <recommendedName>
        <fullName evidence="16">Maleylacetoacetate isomerase</fullName>
    </recommendedName>
</protein>
<comment type="subcellular location">
    <subcellularLocation>
        <location evidence="3">Cytoplasm</location>
    </subcellularLocation>
</comment>
<evidence type="ECO:0000256" key="4">
    <source>
        <dbReference type="ARBA" id="ARBA00004671"/>
    </source>
</evidence>
<dbReference type="Gene3D" id="1.20.1050.10">
    <property type="match status" value="1"/>
</dbReference>
<dbReference type="CDD" id="cd03191">
    <property type="entry name" value="GST_C_Zeta"/>
    <property type="match status" value="1"/>
</dbReference>
<dbReference type="NCBIfam" id="TIGR01262">
    <property type="entry name" value="maiA"/>
    <property type="match status" value="1"/>
</dbReference>
<keyword evidence="8" id="KW-0828">Tyrosine catabolism</keyword>
<dbReference type="InterPro" id="IPR034333">
    <property type="entry name" value="GST_Zeta_N"/>
</dbReference>
<keyword evidence="6" id="KW-0963">Cytoplasm</keyword>
<dbReference type="GO" id="GO:0005739">
    <property type="term" value="C:mitochondrion"/>
    <property type="evidence" value="ECO:0007669"/>
    <property type="project" value="TreeGrafter"/>
</dbReference>
<comment type="caution">
    <text evidence="14">The sequence shown here is derived from an EMBL/GenBank/DDBJ whole genome shotgun (WGS) entry which is preliminary data.</text>
</comment>
<sequence>MSAKPILYSYFRSSCSWRVRIALAIKGVEYEYKAVHLVKDGGEQHTEDFKSKNPMQQVPAFVVDDQTLVQSLPIIEYIEEVYPGPSLLPKDPIQRAKVRGLAEVINSGIQPLQNLTVLQYLNEDTKKDWAKHWIHNGFISLEKMLKETSGKYCFGDEVSMADVCLPPQVFNANRFQVDMNEFPVISRINEELSKIEAFRVAEPKRQPDCPDDLK</sequence>
<evidence type="ECO:0000313" key="15">
    <source>
        <dbReference type="Proteomes" id="UP001347796"/>
    </source>
</evidence>
<dbReference type="GO" id="GO:0006749">
    <property type="term" value="P:glutathione metabolic process"/>
    <property type="evidence" value="ECO:0007669"/>
    <property type="project" value="TreeGrafter"/>
</dbReference>
<comment type="catalytic activity">
    <reaction evidence="1">
        <text>4-maleylacetoacetate = 4-fumarylacetoacetate</text>
        <dbReference type="Rhea" id="RHEA:14817"/>
        <dbReference type="ChEBI" id="CHEBI:17105"/>
        <dbReference type="ChEBI" id="CHEBI:18034"/>
        <dbReference type="EC" id="5.2.1.2"/>
    </reaction>
</comment>
<dbReference type="SFLD" id="SFLDS00019">
    <property type="entry name" value="Glutathione_Transferase_(cytos"/>
    <property type="match status" value="1"/>
</dbReference>
<evidence type="ECO:0000256" key="9">
    <source>
        <dbReference type="ARBA" id="ARBA00023232"/>
    </source>
</evidence>
<dbReference type="GO" id="GO:0006559">
    <property type="term" value="P:L-phenylalanine catabolic process"/>
    <property type="evidence" value="ECO:0007669"/>
    <property type="project" value="UniProtKB-KW"/>
</dbReference>
<dbReference type="GO" id="GO:0004364">
    <property type="term" value="F:glutathione transferase activity"/>
    <property type="evidence" value="ECO:0007669"/>
    <property type="project" value="UniProtKB-EC"/>
</dbReference>
<evidence type="ECO:0000256" key="1">
    <source>
        <dbReference type="ARBA" id="ARBA00001622"/>
    </source>
</evidence>
<gene>
    <name evidence="14" type="ORF">SNE40_010511</name>
</gene>
<name>A0AAN8JS23_PATCE</name>
<dbReference type="PROSITE" id="PS50405">
    <property type="entry name" value="GST_CTER"/>
    <property type="match status" value="1"/>
</dbReference>
<evidence type="ECO:0000313" key="14">
    <source>
        <dbReference type="EMBL" id="KAK6182941.1"/>
    </source>
</evidence>
<dbReference type="PANTHER" id="PTHR42673">
    <property type="entry name" value="MALEYLACETOACETATE ISOMERASE"/>
    <property type="match status" value="1"/>
</dbReference>
<reference evidence="14 15" key="1">
    <citation type="submission" date="2024-01" db="EMBL/GenBank/DDBJ databases">
        <title>The genome of the rayed Mediterranean limpet Patella caerulea (Linnaeus, 1758).</title>
        <authorList>
            <person name="Anh-Thu Weber A."/>
            <person name="Halstead-Nussloch G."/>
        </authorList>
    </citation>
    <scope>NUCLEOTIDE SEQUENCE [LARGE SCALE GENOMIC DNA]</scope>
    <source>
        <strain evidence="14">AATW-2023a</strain>
        <tissue evidence="14">Whole specimen</tissue>
    </source>
</reference>
<evidence type="ECO:0000256" key="3">
    <source>
        <dbReference type="ARBA" id="ARBA00004496"/>
    </source>
</evidence>
<dbReference type="GO" id="GO:0006572">
    <property type="term" value="P:L-tyrosine catabolic process"/>
    <property type="evidence" value="ECO:0007669"/>
    <property type="project" value="UniProtKB-KW"/>
</dbReference>
<evidence type="ECO:0000259" key="13">
    <source>
        <dbReference type="PROSITE" id="PS50405"/>
    </source>
</evidence>
<keyword evidence="10" id="KW-0413">Isomerase</keyword>
<dbReference type="InterPro" id="IPR036282">
    <property type="entry name" value="Glutathione-S-Trfase_C_sf"/>
</dbReference>
<accession>A0AAN8JS23</accession>